<dbReference type="Gene3D" id="3.90.470.10">
    <property type="entry name" value="Ribosomal protein L22/L17"/>
    <property type="match status" value="1"/>
</dbReference>
<comment type="similarity">
    <text evidence="1 6">Belongs to the universal ribosomal protein uL22 family.</text>
</comment>
<dbReference type="SUPFAM" id="SSF54843">
    <property type="entry name" value="Ribosomal protein L22"/>
    <property type="match status" value="1"/>
</dbReference>
<evidence type="ECO:0000256" key="6">
    <source>
        <dbReference type="RuleBase" id="RU004005"/>
    </source>
</evidence>
<evidence type="ECO:0000313" key="8">
    <source>
        <dbReference type="Proteomes" id="UP000694846"/>
    </source>
</evidence>
<evidence type="ECO:0000256" key="5">
    <source>
        <dbReference type="ARBA" id="ARBA00035506"/>
    </source>
</evidence>
<reference evidence="7" key="1">
    <citation type="submission" date="2018-04" db="EMBL/GenBank/DDBJ databases">
        <title>Transcriptome assembly of Sipha flava.</title>
        <authorList>
            <person name="Scully E.D."/>
            <person name="Geib S.M."/>
            <person name="Palmer N.A."/>
            <person name="Koch K."/>
            <person name="Bradshaw J."/>
            <person name="Heng-Moss T."/>
            <person name="Sarath G."/>
        </authorList>
    </citation>
    <scope>NUCLEOTIDE SEQUENCE</scope>
</reference>
<dbReference type="GO" id="GO:0005762">
    <property type="term" value="C:mitochondrial large ribosomal subunit"/>
    <property type="evidence" value="ECO:0007669"/>
    <property type="project" value="TreeGrafter"/>
</dbReference>
<evidence type="ECO:0000256" key="4">
    <source>
        <dbReference type="ARBA" id="ARBA00035286"/>
    </source>
</evidence>
<dbReference type="InterPro" id="IPR001063">
    <property type="entry name" value="Ribosomal_uL22"/>
</dbReference>
<dbReference type="CDD" id="cd00336">
    <property type="entry name" value="Ribosomal_L22"/>
    <property type="match status" value="1"/>
</dbReference>
<protein>
    <recommendedName>
        <fullName evidence="4">Large ribosomal subunit protein uL22m</fullName>
    </recommendedName>
    <alternativeName>
        <fullName evidence="5">39S ribosomal protein L22, mitochondrial</fullName>
    </alternativeName>
</protein>
<proteinExistence type="inferred from homology"/>
<dbReference type="Proteomes" id="UP000694846">
    <property type="component" value="Unplaced"/>
</dbReference>
<evidence type="ECO:0000256" key="3">
    <source>
        <dbReference type="ARBA" id="ARBA00023274"/>
    </source>
</evidence>
<reference evidence="9" key="2">
    <citation type="submission" date="2025-04" db="UniProtKB">
        <authorList>
            <consortium name="RefSeq"/>
        </authorList>
    </citation>
    <scope>IDENTIFICATION</scope>
    <source>
        <tissue evidence="9">Whole body</tissue>
    </source>
</reference>
<dbReference type="InterPro" id="IPR036394">
    <property type="entry name" value="Ribosomal_uL22_sf"/>
</dbReference>
<sequence>MFNCVTGKLTTLICHSKLQPSLNSLRKCIIPLTSKTDFSTSSSLLVKKEDGPKRWLAYNDVVYPPQAPDEEQRPAFVCHQKLNIKYSPKKMWYVACFVRGMSVDEALKQLPLVGRKGATIVQDAILEAQRLAVENHNVEFKTNLWIAESFAGKGPVMKGLRRHSRMRMGEVMYRYCHYFVRLEEGTPPENYYYSWPKTGPALLAQWLDEVRDRKIVGSL</sequence>
<dbReference type="Pfam" id="PF00237">
    <property type="entry name" value="Ribosomal_L22"/>
    <property type="match status" value="1"/>
</dbReference>
<gene>
    <name evidence="7" type="primary">mRpL22</name>
    <name evidence="9" type="synonym">LOC112693993</name>
    <name evidence="7" type="ORF">g.87731</name>
</gene>
<dbReference type="OrthoDB" id="416470at2759"/>
<organism evidence="7">
    <name type="scientific">Sipha flava</name>
    <name type="common">yellow sugarcane aphid</name>
    <dbReference type="NCBI Taxonomy" id="143950"/>
    <lineage>
        <taxon>Eukaryota</taxon>
        <taxon>Metazoa</taxon>
        <taxon>Ecdysozoa</taxon>
        <taxon>Arthropoda</taxon>
        <taxon>Hexapoda</taxon>
        <taxon>Insecta</taxon>
        <taxon>Pterygota</taxon>
        <taxon>Neoptera</taxon>
        <taxon>Paraneoptera</taxon>
        <taxon>Hemiptera</taxon>
        <taxon>Sternorrhyncha</taxon>
        <taxon>Aphidomorpha</taxon>
        <taxon>Aphidoidea</taxon>
        <taxon>Aphididae</taxon>
        <taxon>Sipha</taxon>
    </lineage>
</organism>
<dbReference type="RefSeq" id="XP_025425074.1">
    <property type="nucleotide sequence ID" value="XM_025569289.1"/>
</dbReference>
<accession>A0A2S2R0A0</accession>
<evidence type="ECO:0000313" key="7">
    <source>
        <dbReference type="EMBL" id="MBY83451.1"/>
    </source>
</evidence>
<dbReference type="GO" id="GO:0006412">
    <property type="term" value="P:translation"/>
    <property type="evidence" value="ECO:0007669"/>
    <property type="project" value="InterPro"/>
</dbReference>
<dbReference type="InterPro" id="IPR047867">
    <property type="entry name" value="Ribosomal_uL22_bac/org-type"/>
</dbReference>
<dbReference type="PANTHER" id="PTHR13501:SF8">
    <property type="entry name" value="LARGE RIBOSOMAL SUBUNIT PROTEIN UL22M"/>
    <property type="match status" value="1"/>
</dbReference>
<name>A0A2S2R0A0_9HEMI</name>
<evidence type="ECO:0000256" key="2">
    <source>
        <dbReference type="ARBA" id="ARBA00022980"/>
    </source>
</evidence>
<keyword evidence="3 6" id="KW-0687">Ribonucleoprotein</keyword>
<dbReference type="PANTHER" id="PTHR13501">
    <property type="entry name" value="CHLOROPLAST 50S RIBOSOMAL PROTEIN L22-RELATED"/>
    <property type="match status" value="1"/>
</dbReference>
<evidence type="ECO:0000256" key="1">
    <source>
        <dbReference type="ARBA" id="ARBA00009451"/>
    </source>
</evidence>
<dbReference type="EMBL" id="GGMS01014248">
    <property type="protein sequence ID" value="MBY83451.1"/>
    <property type="molecule type" value="Transcribed_RNA"/>
</dbReference>
<evidence type="ECO:0000313" key="9">
    <source>
        <dbReference type="RefSeq" id="XP_025425074.1"/>
    </source>
</evidence>
<keyword evidence="2 6" id="KW-0689">Ribosomal protein</keyword>
<dbReference type="GO" id="GO:0003735">
    <property type="term" value="F:structural constituent of ribosome"/>
    <property type="evidence" value="ECO:0007669"/>
    <property type="project" value="InterPro"/>
</dbReference>
<keyword evidence="8" id="KW-1185">Reference proteome</keyword>
<dbReference type="AlphaFoldDB" id="A0A2S2R0A0"/>